<dbReference type="GO" id="GO:0009416">
    <property type="term" value="P:response to light stimulus"/>
    <property type="evidence" value="ECO:0007669"/>
    <property type="project" value="TreeGrafter"/>
</dbReference>
<gene>
    <name evidence="6" type="primary">phrB</name>
    <name evidence="6" type="ORF">NCTC11807_02288</name>
</gene>
<name>A0A380H8A1_9STAP</name>
<dbReference type="SUPFAM" id="SSF48173">
    <property type="entry name" value="Cryptochrome/photolyase FAD-binding domain"/>
    <property type="match status" value="1"/>
</dbReference>
<evidence type="ECO:0000313" key="7">
    <source>
        <dbReference type="Proteomes" id="UP000255425"/>
    </source>
</evidence>
<feature type="binding site" evidence="3">
    <location>
        <position position="209"/>
    </location>
    <ligand>
        <name>FAD</name>
        <dbReference type="ChEBI" id="CHEBI:57692"/>
    </ligand>
</feature>
<dbReference type="Pfam" id="PF00875">
    <property type="entry name" value="DNA_photolyase"/>
    <property type="match status" value="1"/>
</dbReference>
<dbReference type="GeneID" id="63935775"/>
<comment type="similarity">
    <text evidence="4">Belongs to the DNA photolyase family.</text>
</comment>
<dbReference type="InterPro" id="IPR002081">
    <property type="entry name" value="Cryptochrome/DNA_photolyase_1"/>
</dbReference>
<evidence type="ECO:0000313" key="6">
    <source>
        <dbReference type="EMBL" id="SUM73707.1"/>
    </source>
</evidence>
<dbReference type="Gene3D" id="1.10.579.10">
    <property type="entry name" value="DNA Cyclobutane Dipyrimidine Photolyase, subunit A, domain 3"/>
    <property type="match status" value="1"/>
</dbReference>
<protein>
    <submittedName>
        <fullName evidence="6">Deoxyribodipyrimidine photolyase</fullName>
        <ecNumber evidence="6">4.1.99.3</ecNumber>
    </submittedName>
</protein>
<dbReference type="SUPFAM" id="SSF52425">
    <property type="entry name" value="Cryptochrome/photolyase, N-terminal domain"/>
    <property type="match status" value="1"/>
</dbReference>
<dbReference type="InterPro" id="IPR005101">
    <property type="entry name" value="Cryptochr/Photolyase_FAD-bd"/>
</dbReference>
<organism evidence="6 7">
    <name type="scientific">Staphylococcus saccharolyticus</name>
    <dbReference type="NCBI Taxonomy" id="33028"/>
    <lineage>
        <taxon>Bacteria</taxon>
        <taxon>Bacillati</taxon>
        <taxon>Bacillota</taxon>
        <taxon>Bacilli</taxon>
        <taxon>Bacillales</taxon>
        <taxon>Staphylococcaceae</taxon>
        <taxon>Staphylococcus</taxon>
    </lineage>
</organism>
<dbReference type="EC" id="4.1.99.3" evidence="6"/>
<dbReference type="GO" id="GO:0003677">
    <property type="term" value="F:DNA binding"/>
    <property type="evidence" value="ECO:0007669"/>
    <property type="project" value="TreeGrafter"/>
</dbReference>
<evidence type="ECO:0000256" key="3">
    <source>
        <dbReference type="PIRSR" id="PIRSR602081-1"/>
    </source>
</evidence>
<keyword evidence="6" id="KW-0456">Lyase</keyword>
<feature type="binding site" evidence="3">
    <location>
        <begin position="221"/>
        <end position="225"/>
    </location>
    <ligand>
        <name>FAD</name>
        <dbReference type="ChEBI" id="CHEBI:57692"/>
    </ligand>
</feature>
<evidence type="ECO:0000256" key="2">
    <source>
        <dbReference type="ARBA" id="ARBA00022827"/>
    </source>
</evidence>
<dbReference type="InterPro" id="IPR014729">
    <property type="entry name" value="Rossmann-like_a/b/a_fold"/>
</dbReference>
<feature type="binding site" evidence="3">
    <location>
        <begin position="356"/>
        <end position="358"/>
    </location>
    <ligand>
        <name>FAD</name>
        <dbReference type="ChEBI" id="CHEBI:57692"/>
    </ligand>
</feature>
<feature type="domain" description="Photolyase/cryptochrome alpha/beta" evidence="5">
    <location>
        <begin position="1"/>
        <end position="128"/>
    </location>
</feature>
<keyword evidence="4" id="KW-0157">Chromophore</keyword>
<dbReference type="Pfam" id="PF03441">
    <property type="entry name" value="FAD_binding_7"/>
    <property type="match status" value="1"/>
</dbReference>
<dbReference type="InterPro" id="IPR006050">
    <property type="entry name" value="DNA_photolyase_N"/>
</dbReference>
<dbReference type="Gene3D" id="3.40.50.620">
    <property type="entry name" value="HUPs"/>
    <property type="match status" value="1"/>
</dbReference>
<keyword evidence="2 3" id="KW-0274">FAD</keyword>
<dbReference type="PANTHER" id="PTHR11455:SF9">
    <property type="entry name" value="CRYPTOCHROME CIRCADIAN CLOCK 5 ISOFORM X1"/>
    <property type="match status" value="1"/>
</dbReference>
<feature type="binding site" evidence="3">
    <location>
        <begin position="259"/>
        <end position="266"/>
    </location>
    <ligand>
        <name>FAD</name>
        <dbReference type="ChEBI" id="CHEBI:57692"/>
    </ligand>
</feature>
<reference evidence="6 7" key="1">
    <citation type="submission" date="2018-06" db="EMBL/GenBank/DDBJ databases">
        <authorList>
            <consortium name="Pathogen Informatics"/>
            <person name="Doyle S."/>
        </authorList>
    </citation>
    <scope>NUCLEOTIDE SEQUENCE [LARGE SCALE GENOMIC DNA]</scope>
    <source>
        <strain evidence="6 7">NCTC11807</strain>
    </source>
</reference>
<proteinExistence type="inferred from homology"/>
<dbReference type="Gene3D" id="1.25.40.80">
    <property type="match status" value="1"/>
</dbReference>
<dbReference type="InterPro" id="IPR036134">
    <property type="entry name" value="Crypto/Photolyase_FAD-like_sf"/>
</dbReference>
<dbReference type="PROSITE" id="PS51645">
    <property type="entry name" value="PHR_CRY_ALPHA_BETA"/>
    <property type="match status" value="1"/>
</dbReference>
<dbReference type="GO" id="GO:0003904">
    <property type="term" value="F:deoxyribodipyrimidine photo-lyase activity"/>
    <property type="evidence" value="ECO:0007669"/>
    <property type="project" value="UniProtKB-EC"/>
</dbReference>
<evidence type="ECO:0000256" key="4">
    <source>
        <dbReference type="RuleBase" id="RU004182"/>
    </source>
</evidence>
<evidence type="ECO:0000259" key="5">
    <source>
        <dbReference type="PROSITE" id="PS51645"/>
    </source>
</evidence>
<keyword evidence="7" id="KW-1185">Reference proteome</keyword>
<dbReference type="Proteomes" id="UP000255425">
    <property type="component" value="Unassembled WGS sequence"/>
</dbReference>
<comment type="cofactor">
    <cofactor evidence="3">
        <name>FAD</name>
        <dbReference type="ChEBI" id="CHEBI:57692"/>
    </cofactor>
    <text evidence="3">Binds 1 FAD per subunit.</text>
</comment>
<dbReference type="PRINTS" id="PR00147">
    <property type="entry name" value="DNAPHOTLYASE"/>
</dbReference>
<dbReference type="PANTHER" id="PTHR11455">
    <property type="entry name" value="CRYPTOCHROME"/>
    <property type="match status" value="1"/>
</dbReference>
<evidence type="ECO:0000256" key="1">
    <source>
        <dbReference type="ARBA" id="ARBA00022630"/>
    </source>
</evidence>
<sequence>MAIGIILNRVFRLKSNPLLEYVSQNKEKIDKCYLIIPKEQFETESEMKANYYKGSLQKFVNELNKQEIEPFIMPYEELIGFCKDKDIHQVVIAGDIMSYHHETYDILHQNHLFEKASIKVVSLRANHYFKLNKTRNHQGEPYKVFTSFYKKWRPYLMKRKEHSYDLRDIAKIAVKSQQIIKGDYEKFGISELDAQQCWSKFLDQDIENYKMNREYLPEVLTSQLSIYLAYGLIDIKQIFNDLLDNYDKDEQNYEAFIRELIFREFYYVLMTHYPETAHVVFKEKYQNLEWSYNKGDFKLWKEGKTGFPIIDAAMGEINRTGYMHNRMRMVVSQFLTKDLFIDWTWGEDYFRQKLIDYDAASNVDGGQWSASTGTDAAPYFRMFNPIRQSERFDKKALYIKTFVPQLNDIDAKYLHDTHKHQNQLQSQGIELGKDYPKQMVDHGKSREYVMSAFKALD</sequence>
<feature type="binding site" evidence="3">
    <location>
        <position position="256"/>
    </location>
    <ligand>
        <name>FAD</name>
        <dbReference type="ChEBI" id="CHEBI:57692"/>
    </ligand>
</feature>
<dbReference type="RefSeq" id="WP_115313849.1">
    <property type="nucleotide sequence ID" value="NZ_CP066042.1"/>
</dbReference>
<dbReference type="AlphaFoldDB" id="A0A380H8A1"/>
<dbReference type="EMBL" id="UHDZ01000001">
    <property type="protein sequence ID" value="SUM73707.1"/>
    <property type="molecule type" value="Genomic_DNA"/>
</dbReference>
<keyword evidence="1 3" id="KW-0285">Flavoprotein</keyword>
<dbReference type="InterPro" id="IPR036155">
    <property type="entry name" value="Crypto/Photolyase_N_sf"/>
</dbReference>
<dbReference type="GO" id="GO:0071949">
    <property type="term" value="F:FAD binding"/>
    <property type="evidence" value="ECO:0007669"/>
    <property type="project" value="TreeGrafter"/>
</dbReference>
<accession>A0A380H8A1</accession>